<feature type="binding site" evidence="2">
    <location>
        <position position="62"/>
    </location>
    <ligand>
        <name>a divalent metal cation</name>
        <dbReference type="ChEBI" id="CHEBI:60240"/>
        <label>1</label>
    </ligand>
</feature>
<dbReference type="Gene3D" id="3.40.1390.30">
    <property type="entry name" value="NIF3 (NGG1p interacting factor 3)-like"/>
    <property type="match status" value="2"/>
</dbReference>
<organism evidence="3 4">
    <name type="scientific">Candidatus Raymondbacteria bacterium RIFOXYD12_FULL_49_13</name>
    <dbReference type="NCBI Taxonomy" id="1817890"/>
    <lineage>
        <taxon>Bacteria</taxon>
        <taxon>Raymondiibacteriota</taxon>
    </lineage>
</organism>
<dbReference type="SUPFAM" id="SSF102705">
    <property type="entry name" value="NIF3 (NGG1p interacting factor 3)-like"/>
    <property type="match status" value="1"/>
</dbReference>
<dbReference type="InterPro" id="IPR002678">
    <property type="entry name" value="DUF34/NIF3"/>
</dbReference>
<feature type="binding site" evidence="2">
    <location>
        <position position="221"/>
    </location>
    <ligand>
        <name>a divalent metal cation</name>
        <dbReference type="ChEBI" id="CHEBI:60240"/>
        <label>1</label>
    </ligand>
</feature>
<evidence type="ECO:0000313" key="3">
    <source>
        <dbReference type="EMBL" id="OGK06891.1"/>
    </source>
</evidence>
<feature type="binding site" evidence="2">
    <location>
        <position position="225"/>
    </location>
    <ligand>
        <name>a divalent metal cation</name>
        <dbReference type="ChEBI" id="CHEBI:60240"/>
        <label>1</label>
    </ligand>
</feature>
<dbReference type="Pfam" id="PF01784">
    <property type="entry name" value="DUF34_NIF3"/>
    <property type="match status" value="1"/>
</dbReference>
<evidence type="ECO:0000313" key="4">
    <source>
        <dbReference type="Proteomes" id="UP000179243"/>
    </source>
</evidence>
<protein>
    <recommendedName>
        <fullName evidence="5">NGG1p interacting factor NIF3</fullName>
    </recommendedName>
</protein>
<dbReference type="InterPro" id="IPR036069">
    <property type="entry name" value="DUF34/NIF3_sf"/>
</dbReference>
<dbReference type="GO" id="GO:0046872">
    <property type="term" value="F:metal ion binding"/>
    <property type="evidence" value="ECO:0007669"/>
    <property type="project" value="UniProtKB-KW"/>
</dbReference>
<dbReference type="EMBL" id="MFYX01000018">
    <property type="protein sequence ID" value="OGK06891.1"/>
    <property type="molecule type" value="Genomic_DNA"/>
</dbReference>
<evidence type="ECO:0000256" key="1">
    <source>
        <dbReference type="ARBA" id="ARBA00006964"/>
    </source>
</evidence>
<reference evidence="3 4" key="1">
    <citation type="journal article" date="2016" name="Nat. Commun.">
        <title>Thousands of microbial genomes shed light on interconnected biogeochemical processes in an aquifer system.</title>
        <authorList>
            <person name="Anantharaman K."/>
            <person name="Brown C.T."/>
            <person name="Hug L.A."/>
            <person name="Sharon I."/>
            <person name="Castelle C.J."/>
            <person name="Probst A.J."/>
            <person name="Thomas B.C."/>
            <person name="Singh A."/>
            <person name="Wilkins M.J."/>
            <person name="Karaoz U."/>
            <person name="Brodie E.L."/>
            <person name="Williams K.H."/>
            <person name="Hubbard S.S."/>
            <person name="Banfield J.F."/>
        </authorList>
    </citation>
    <scope>NUCLEOTIDE SEQUENCE [LARGE SCALE GENOMIC DNA]</scope>
</reference>
<comment type="similarity">
    <text evidence="1">Belongs to the GTP cyclohydrolase I type 2/NIF3 family.</text>
</comment>
<accession>A0A1F7FJY5</accession>
<gene>
    <name evidence="3" type="ORF">A2519_11570</name>
</gene>
<feature type="binding site" evidence="2">
    <location>
        <position position="104"/>
    </location>
    <ligand>
        <name>a divalent metal cation</name>
        <dbReference type="ChEBI" id="CHEBI:60240"/>
        <label>1</label>
    </ligand>
</feature>
<name>A0A1F7FJY5_UNCRA</name>
<comment type="caution">
    <text evidence="3">The sequence shown here is derived from an EMBL/GenBank/DDBJ whole genome shotgun (WGS) entry which is preliminary data.</text>
</comment>
<dbReference type="AlphaFoldDB" id="A0A1F7FJY5"/>
<evidence type="ECO:0008006" key="5">
    <source>
        <dbReference type="Google" id="ProtNLM"/>
    </source>
</evidence>
<dbReference type="Proteomes" id="UP000179243">
    <property type="component" value="Unassembled WGS sequence"/>
</dbReference>
<proteinExistence type="inferred from homology"/>
<evidence type="ECO:0000256" key="2">
    <source>
        <dbReference type="PIRSR" id="PIRSR602678-1"/>
    </source>
</evidence>
<sequence length="261" mass="29034">MKAIDLNHFLCTLFPALPKPTVDRVTAGDPDRVVKKIAVCWMPFRQAILKAKKACANVIVTHEPIFFEHWDLDGESKDHPETASKLRFIEELGITIIRCHDVWDRMPEIGIPFAWAKFLGLTDLVASNQFNRVYAIKTQTALAFARYLGNRIKNLGQAYVPFYGDPKKRIKTIGIGTGCTDPMNTLALGPDAVVAVDDAVRSWIAGSFAESAGTPVYVVNHGVSEEPGMATLTAFLKKHFPKIPVTHIRQGCSYRTLWPRG</sequence>
<keyword evidence="2" id="KW-0479">Metal-binding</keyword>